<evidence type="ECO:0000256" key="1">
    <source>
        <dbReference type="SAM" id="MobiDB-lite"/>
    </source>
</evidence>
<feature type="region of interest" description="Disordered" evidence="1">
    <location>
        <begin position="1"/>
        <end position="23"/>
    </location>
</feature>
<reference evidence="3" key="1">
    <citation type="submission" date="2019-12" db="UniProtKB">
        <authorList>
            <consortium name="WormBaseParasite"/>
        </authorList>
    </citation>
    <scope>IDENTIFICATION</scope>
</reference>
<name>A0A5S6QY86_TRIMR</name>
<proteinExistence type="predicted"/>
<dbReference type="AlphaFoldDB" id="A0A5S6QY86"/>
<accession>A0A5S6QY86</accession>
<keyword evidence="2" id="KW-1185">Reference proteome</keyword>
<dbReference type="Proteomes" id="UP000046395">
    <property type="component" value="Unassembled WGS sequence"/>
</dbReference>
<sequence>MSSSPESLADDSQQNGDEFIESCQNDDGTSNFHAVQAIFQASCVKEINRGQWEDLVKALSSTDSRCSLPVQQKDKLIYLLSQLYSSDKDSVQLVQTVLDSLMRSPVFFDGLPEGIDHLLLKLGSIELMSMFLENFGDASESSLVLFLKFLLGQKRPLPKANNHPRNILLRQIVKYPYTASWMCSQLKNLNNQESVGLFKWLINQLVRSMVASEHKENVPKVKDLLKMISLLIDARFASFARENEITADIDECAATLELSLLKLIRLYKIQQDPSNSDFGAQSSYYIQTGWTR</sequence>
<organism evidence="2 3">
    <name type="scientific">Trichuris muris</name>
    <name type="common">Mouse whipworm</name>
    <dbReference type="NCBI Taxonomy" id="70415"/>
    <lineage>
        <taxon>Eukaryota</taxon>
        <taxon>Metazoa</taxon>
        <taxon>Ecdysozoa</taxon>
        <taxon>Nematoda</taxon>
        <taxon>Enoplea</taxon>
        <taxon>Dorylaimia</taxon>
        <taxon>Trichinellida</taxon>
        <taxon>Trichuridae</taxon>
        <taxon>Trichuris</taxon>
    </lineage>
</organism>
<evidence type="ECO:0000313" key="3">
    <source>
        <dbReference type="WBParaSite" id="TMUE_3000012088.1"/>
    </source>
</evidence>
<evidence type="ECO:0000313" key="2">
    <source>
        <dbReference type="Proteomes" id="UP000046395"/>
    </source>
</evidence>
<dbReference type="WBParaSite" id="TMUE_3000012088.1">
    <property type="protein sequence ID" value="TMUE_3000012088.1"/>
    <property type="gene ID" value="WBGene00293912"/>
</dbReference>
<protein>
    <submittedName>
        <fullName evidence="3">Uncharacterized protein</fullName>
    </submittedName>
</protein>